<accession>A0A3S0VA37</accession>
<sequence>MDDNIICPLCGYQRKDQDNNPEWQCPGCLAAYNKAQYGLFSLPEKKIDEFSLPQDMSKAYLLTEDSLYIFNNNLQKKIKKIEISENNLQFIIAELGIDPIKDEEKMLFETLPYEKLNVIKKNLNSNTSTSHANNETTNSPPNIKAKEGVEEENSLIEKQDDDKKHVNSNSDLYFWVGFLGLILLLIGVFSPIVSAPMIGDLNLFRNGKGDGIFILFLSSFWLVTFMRAGRIGLTILSVLIGGLILYDLVFTYNLMQNIKSDLTNQLAGNPFAGIANTMIGSIEMKWGWVLLLLGASLMLLSGIVKDKDVPSIIEDHPQSNIFINFFNGIAIILFVLPLYFWIFGVVNNTSKTSPSQLQTKQQDRSKNQSEIVSQIKSVNLTVLSSNVEAFDHLASDCLINVKVYGKINSSCTKASSIEDKLLPQLKMLGQELKKMGKENKGISSDLEMKLNTIIRHFKSGQKDLMTANTILSR</sequence>
<feature type="transmembrane region" description="Helical" evidence="2">
    <location>
        <begin position="286"/>
        <end position="304"/>
    </location>
</feature>
<organism evidence="3 4">
    <name type="scientific">Legionella septentrionalis</name>
    <dbReference type="NCBI Taxonomy" id="2498109"/>
    <lineage>
        <taxon>Bacteria</taxon>
        <taxon>Pseudomonadati</taxon>
        <taxon>Pseudomonadota</taxon>
        <taxon>Gammaproteobacteria</taxon>
        <taxon>Legionellales</taxon>
        <taxon>Legionellaceae</taxon>
        <taxon>Legionella</taxon>
    </lineage>
</organism>
<name>A0A3S0VA37_9GAMM</name>
<evidence type="ECO:0000256" key="1">
    <source>
        <dbReference type="SAM" id="MobiDB-lite"/>
    </source>
</evidence>
<keyword evidence="2" id="KW-1133">Transmembrane helix</keyword>
<evidence type="ECO:0000313" key="4">
    <source>
        <dbReference type="Proteomes" id="UP000288012"/>
    </source>
</evidence>
<dbReference type="Proteomes" id="UP000288012">
    <property type="component" value="Unassembled WGS sequence"/>
</dbReference>
<keyword evidence="4" id="KW-1185">Reference proteome</keyword>
<gene>
    <name evidence="3" type="ORF">EKM59_08480</name>
</gene>
<evidence type="ECO:0000256" key="2">
    <source>
        <dbReference type="SAM" id="Phobius"/>
    </source>
</evidence>
<keyword evidence="2" id="KW-0472">Membrane</keyword>
<feature type="transmembrane region" description="Helical" evidence="2">
    <location>
        <begin position="325"/>
        <end position="346"/>
    </location>
</feature>
<keyword evidence="2" id="KW-0812">Transmembrane</keyword>
<dbReference type="AlphaFoldDB" id="A0A3S0VA37"/>
<reference evidence="3 4" key="1">
    <citation type="submission" date="2018-12" db="EMBL/GenBank/DDBJ databases">
        <title>Legionella sp,whole genome shotgun sequence.</title>
        <authorList>
            <person name="Wu H."/>
        </authorList>
    </citation>
    <scope>NUCLEOTIDE SEQUENCE [LARGE SCALE GENOMIC DNA]</scope>
    <source>
        <strain evidence="4">km714</strain>
    </source>
</reference>
<protein>
    <submittedName>
        <fullName evidence="3">Uncharacterized protein</fullName>
    </submittedName>
</protein>
<feature type="transmembrane region" description="Helical" evidence="2">
    <location>
        <begin position="172"/>
        <end position="192"/>
    </location>
</feature>
<dbReference type="EMBL" id="RZGR01000026">
    <property type="protein sequence ID" value="RUQ84475.1"/>
    <property type="molecule type" value="Genomic_DNA"/>
</dbReference>
<dbReference type="RefSeq" id="WP_127111418.1">
    <property type="nucleotide sequence ID" value="NZ_RZGR01000026.1"/>
</dbReference>
<proteinExistence type="predicted"/>
<feature type="region of interest" description="Disordered" evidence="1">
    <location>
        <begin position="126"/>
        <end position="162"/>
    </location>
</feature>
<feature type="compositionally biased region" description="Polar residues" evidence="1">
    <location>
        <begin position="126"/>
        <end position="141"/>
    </location>
</feature>
<feature type="transmembrane region" description="Helical" evidence="2">
    <location>
        <begin position="235"/>
        <end position="255"/>
    </location>
</feature>
<comment type="caution">
    <text evidence="3">The sequence shown here is derived from an EMBL/GenBank/DDBJ whole genome shotgun (WGS) entry which is preliminary data.</text>
</comment>
<feature type="transmembrane region" description="Helical" evidence="2">
    <location>
        <begin position="212"/>
        <end position="228"/>
    </location>
</feature>
<evidence type="ECO:0000313" key="3">
    <source>
        <dbReference type="EMBL" id="RUQ84475.1"/>
    </source>
</evidence>